<feature type="transmembrane region" description="Helical" evidence="10">
    <location>
        <begin position="619"/>
        <end position="640"/>
    </location>
</feature>
<feature type="transmembrane region" description="Helical" evidence="10">
    <location>
        <begin position="568"/>
        <end position="586"/>
    </location>
</feature>
<sequence length="959" mass="108190">MSNASPGRHSNKGFSIGIEEESETSFDEPSSPPSHLLKKFLSNNDEQAPLILPRSGNRASNDSTLESGSPPPPEVQPHLTVDVYNFDDPFLWTQVSRFGRYESDCIGYDNHFGKPHVPCLQTAMYRDLQQLSQKAILLKNVPFESIDGFCRYLEKHVTDPDFPELGHLVSQLIAQRINSLSNQKERNKKKFMSTQSFVHHPNSQSDIRRNMISAPYNLEKMEHNPLAPKTSLPTSNSFVHLMNTVLRNPPRITSHPLGPDYDEQQEIGIVLSGSVENTSVCRMLIIRFAEAASMEMVFPGIKKVREIFFIVGPVLEKQSYIDMGRALASVASNPATIKTFERLKSPESITRTIERFLGETAVIAPGRIENKSLVSSEVICKVVNMEFDKKEKVTPRSVHHKVVDVEKNSPNNNNNEKEDKGSWLFSEVRSDVRNRLKHYRSDITDGLTLAILPAILYMFCVTVVPTLTFGAIMAIGTGGLLAVKECLISQALSGLIWTVFSCQPLLVMSPTGPFLVFEKALYQFCTSLSLDFMEVRLYTGFFVFLLTIFGAGTNCARLIKHVTIYTEDVFCALISMIFFAEVYEFMEHQFNINPIEDIKYYIDITRNCTSPLPDDCKMALPNAFLVQFCMVFISVAIFHFSRKIGKSSLFGSTFRNLCENFGGIFAVIATSAYYLFRLSFVKVSMVEIPSTFGDNRLDYGYFVIPKTLPTIPTLLLAMFAACLVFVLIFVETEIPEQMALRDKRKLKKGGGYHWDLIVVGFTTQISSIVGLPWMCPAAVQSLAHITSVTEYHKCKPSELKKIKNVREQRVSGFVTYVLLALFACFGHYCAIPSASVFGVFFYLGVRNLDGSLLLSRCQMIFTANKYRDKYKFLQDLPIITVQGFTFCQILLLIALFALKQTLIGSLCFPLFLVATVFLRKYVLTWMHGHEAVDLLDKEIESSWNEEDAEDFYGDSRIPV</sequence>
<dbReference type="Pfam" id="PF00955">
    <property type="entry name" value="HCO3_cotransp"/>
    <property type="match status" value="2"/>
</dbReference>
<feature type="compositionally biased region" description="Polar residues" evidence="9">
    <location>
        <begin position="57"/>
        <end position="67"/>
    </location>
</feature>
<feature type="transmembrane region" description="Helical" evidence="10">
    <location>
        <begin position="537"/>
        <end position="556"/>
    </location>
</feature>
<evidence type="ECO:0000313" key="14">
    <source>
        <dbReference type="WBParaSite" id="Csp11.Scaffold10.g56.t1"/>
    </source>
</evidence>
<dbReference type="AlphaFoldDB" id="A0A1I7SXD9"/>
<proteinExistence type="inferred from homology"/>
<dbReference type="Gene3D" id="1.10.287.570">
    <property type="entry name" value="Helical hairpin bin"/>
    <property type="match status" value="1"/>
</dbReference>
<feature type="transmembrane region" description="Helical" evidence="10">
    <location>
        <begin position="902"/>
        <end position="918"/>
    </location>
</feature>
<dbReference type="GO" id="GO:0008509">
    <property type="term" value="F:monoatomic anion transmembrane transporter activity"/>
    <property type="evidence" value="ECO:0007669"/>
    <property type="project" value="InterPro"/>
</dbReference>
<dbReference type="STRING" id="1561998.A0A1I7SXD9"/>
<evidence type="ECO:0000256" key="6">
    <source>
        <dbReference type="ARBA" id="ARBA00022989"/>
    </source>
</evidence>
<evidence type="ECO:0000259" key="11">
    <source>
        <dbReference type="Pfam" id="PF00955"/>
    </source>
</evidence>
<evidence type="ECO:0000256" key="2">
    <source>
        <dbReference type="ARBA" id="ARBA00010993"/>
    </source>
</evidence>
<accession>A0A1I7SXD9</accession>
<dbReference type="PRINTS" id="PR01231">
    <property type="entry name" value="HCO3TRNSPORT"/>
</dbReference>
<dbReference type="PANTHER" id="PTHR11453:SF47">
    <property type="entry name" value="ANION EXCHANGE PROTEIN"/>
    <property type="match status" value="1"/>
</dbReference>
<protein>
    <submittedName>
        <fullName evidence="14">Anion exchange protein</fullName>
    </submittedName>
</protein>
<comment type="similarity">
    <text evidence="2">Belongs to the anion exchanger (TC 2.A.31) family.</text>
</comment>
<dbReference type="GO" id="GO:0005886">
    <property type="term" value="C:plasma membrane"/>
    <property type="evidence" value="ECO:0007669"/>
    <property type="project" value="UniProtKB-SubCell"/>
</dbReference>
<feature type="domain" description="Bicarbonate transporter-like transmembrane" evidence="11">
    <location>
        <begin position="610"/>
        <end position="939"/>
    </location>
</feature>
<dbReference type="InterPro" id="IPR003020">
    <property type="entry name" value="HCO3_transpt_euk"/>
</dbReference>
<feature type="region of interest" description="Disordered" evidence="9">
    <location>
        <begin position="1"/>
        <end position="77"/>
    </location>
</feature>
<reference evidence="14" key="1">
    <citation type="submission" date="2016-11" db="UniProtKB">
        <authorList>
            <consortium name="WormBaseParasite"/>
        </authorList>
    </citation>
    <scope>IDENTIFICATION</scope>
</reference>
<dbReference type="GO" id="GO:0015701">
    <property type="term" value="P:bicarbonate transport"/>
    <property type="evidence" value="ECO:0007669"/>
    <property type="project" value="TreeGrafter"/>
</dbReference>
<evidence type="ECO:0000256" key="5">
    <source>
        <dbReference type="ARBA" id="ARBA00022692"/>
    </source>
</evidence>
<evidence type="ECO:0000256" key="7">
    <source>
        <dbReference type="ARBA" id="ARBA00023065"/>
    </source>
</evidence>
<keyword evidence="8 10" id="KW-0472">Membrane</keyword>
<dbReference type="PANTHER" id="PTHR11453">
    <property type="entry name" value="ANION EXCHANGE PROTEIN"/>
    <property type="match status" value="1"/>
</dbReference>
<feature type="transmembrane region" description="Helical" evidence="10">
    <location>
        <begin position="813"/>
        <end position="843"/>
    </location>
</feature>
<dbReference type="GO" id="GO:0005452">
    <property type="term" value="F:solute:inorganic anion antiporter activity"/>
    <property type="evidence" value="ECO:0007669"/>
    <property type="project" value="InterPro"/>
</dbReference>
<dbReference type="GO" id="GO:0051453">
    <property type="term" value="P:regulation of intracellular pH"/>
    <property type="evidence" value="ECO:0007669"/>
    <property type="project" value="TreeGrafter"/>
</dbReference>
<feature type="transmembrane region" description="Helical" evidence="10">
    <location>
        <begin position="495"/>
        <end position="517"/>
    </location>
</feature>
<dbReference type="eggNOG" id="KOG1172">
    <property type="taxonomic scope" value="Eukaryota"/>
</dbReference>
<name>A0A1I7SXD9_9PELO</name>
<evidence type="ECO:0000259" key="12">
    <source>
        <dbReference type="Pfam" id="PF07565"/>
    </source>
</evidence>
<evidence type="ECO:0000256" key="3">
    <source>
        <dbReference type="ARBA" id="ARBA00022448"/>
    </source>
</evidence>
<dbReference type="WBParaSite" id="Csp11.Scaffold10.g56.t1">
    <property type="protein sequence ID" value="Csp11.Scaffold10.g56.t1"/>
    <property type="gene ID" value="Csp11.Scaffold10.g56"/>
</dbReference>
<evidence type="ECO:0000256" key="4">
    <source>
        <dbReference type="ARBA" id="ARBA00022475"/>
    </source>
</evidence>
<feature type="transmembrane region" description="Helical" evidence="10">
    <location>
        <begin position="455"/>
        <end position="483"/>
    </location>
</feature>
<organism evidence="13 14">
    <name type="scientific">Caenorhabditis tropicalis</name>
    <dbReference type="NCBI Taxonomy" id="1561998"/>
    <lineage>
        <taxon>Eukaryota</taxon>
        <taxon>Metazoa</taxon>
        <taxon>Ecdysozoa</taxon>
        <taxon>Nematoda</taxon>
        <taxon>Chromadorea</taxon>
        <taxon>Rhabditida</taxon>
        <taxon>Rhabditina</taxon>
        <taxon>Rhabditomorpha</taxon>
        <taxon>Rhabditoidea</taxon>
        <taxon>Rhabditidae</taxon>
        <taxon>Peloderinae</taxon>
        <taxon>Caenorhabditis</taxon>
    </lineage>
</organism>
<keyword evidence="5 10" id="KW-0812">Transmembrane</keyword>
<feature type="domain" description="Band 3 cytoplasmic" evidence="12">
    <location>
        <begin position="91"/>
        <end position="369"/>
    </location>
</feature>
<feature type="transmembrane region" description="Helical" evidence="10">
    <location>
        <begin position="711"/>
        <end position="730"/>
    </location>
</feature>
<dbReference type="InterPro" id="IPR016152">
    <property type="entry name" value="PTrfase/Anion_transptr"/>
</dbReference>
<keyword evidence="7" id="KW-0406">Ion transport</keyword>
<dbReference type="Pfam" id="PF07565">
    <property type="entry name" value="Band_3_cyto"/>
    <property type="match status" value="1"/>
</dbReference>
<feature type="transmembrane region" description="Helical" evidence="10">
    <location>
        <begin position="661"/>
        <end position="680"/>
    </location>
</feature>
<evidence type="ECO:0000256" key="10">
    <source>
        <dbReference type="SAM" id="Phobius"/>
    </source>
</evidence>
<dbReference type="InterPro" id="IPR013769">
    <property type="entry name" value="Band3_cytoplasmic_dom"/>
</dbReference>
<dbReference type="Proteomes" id="UP000095282">
    <property type="component" value="Unplaced"/>
</dbReference>
<feature type="domain" description="Bicarbonate transporter-like transmembrane" evidence="11">
    <location>
        <begin position="424"/>
        <end position="604"/>
    </location>
</feature>
<keyword evidence="6 10" id="KW-1133">Transmembrane helix</keyword>
<evidence type="ECO:0000256" key="8">
    <source>
        <dbReference type="ARBA" id="ARBA00023136"/>
    </source>
</evidence>
<keyword evidence="4" id="KW-1003">Cell membrane</keyword>
<evidence type="ECO:0000313" key="13">
    <source>
        <dbReference type="Proteomes" id="UP000095282"/>
    </source>
</evidence>
<feature type="transmembrane region" description="Helical" evidence="10">
    <location>
        <begin position="876"/>
        <end position="896"/>
    </location>
</feature>
<evidence type="ECO:0000256" key="9">
    <source>
        <dbReference type="SAM" id="MobiDB-lite"/>
    </source>
</evidence>
<dbReference type="Gene3D" id="3.40.930.10">
    <property type="entry name" value="Mannitol-specific EII, Chain A"/>
    <property type="match status" value="1"/>
</dbReference>
<dbReference type="InterPro" id="IPR011531">
    <property type="entry name" value="HCO3_transpt-like_TM_dom"/>
</dbReference>
<dbReference type="SUPFAM" id="SSF55804">
    <property type="entry name" value="Phoshotransferase/anion transport protein"/>
    <property type="match status" value="1"/>
</dbReference>
<keyword evidence="3" id="KW-0813">Transport</keyword>
<comment type="subcellular location">
    <subcellularLocation>
        <location evidence="1">Cell membrane</location>
        <topology evidence="1">Multi-pass membrane protein</topology>
    </subcellularLocation>
</comment>
<evidence type="ECO:0000256" key="1">
    <source>
        <dbReference type="ARBA" id="ARBA00004651"/>
    </source>
</evidence>
<keyword evidence="13" id="KW-1185">Reference proteome</keyword>